<proteinExistence type="predicted"/>
<feature type="domain" description="GAF" evidence="2">
    <location>
        <begin position="270"/>
        <end position="411"/>
    </location>
</feature>
<dbReference type="SMART" id="SM00065">
    <property type="entry name" value="GAF"/>
    <property type="match status" value="2"/>
</dbReference>
<dbReference type="FunFam" id="3.30.450.40:FF:000005">
    <property type="entry name" value="Phosphodiesterase"/>
    <property type="match status" value="1"/>
</dbReference>
<feature type="region of interest" description="Disordered" evidence="1">
    <location>
        <begin position="70"/>
        <end position="94"/>
    </location>
</feature>
<evidence type="ECO:0000313" key="4">
    <source>
        <dbReference type="WBParaSite" id="nRc.2.0.1.t14252-RA"/>
    </source>
</evidence>
<keyword evidence="3" id="KW-1185">Reference proteome</keyword>
<dbReference type="InterPro" id="IPR003018">
    <property type="entry name" value="GAF"/>
</dbReference>
<dbReference type="SUPFAM" id="SSF55781">
    <property type="entry name" value="GAF domain-like"/>
    <property type="match status" value="2"/>
</dbReference>
<evidence type="ECO:0000313" key="3">
    <source>
        <dbReference type="Proteomes" id="UP000887565"/>
    </source>
</evidence>
<name>A0A915IJ91_ROMCU</name>
<dbReference type="AlphaFoldDB" id="A0A915IJ91"/>
<dbReference type="Proteomes" id="UP000887565">
    <property type="component" value="Unplaced"/>
</dbReference>
<dbReference type="Pfam" id="PF01590">
    <property type="entry name" value="GAF"/>
    <property type="match status" value="2"/>
</dbReference>
<dbReference type="OMA" id="WAAESHA"/>
<dbReference type="PANTHER" id="PTHR43155">
    <property type="entry name" value="CYCLIC DI-GMP PHOSPHODIESTERASE PA4108-RELATED"/>
    <property type="match status" value="1"/>
</dbReference>
<feature type="compositionally biased region" description="Polar residues" evidence="1">
    <location>
        <begin position="11"/>
        <end position="22"/>
    </location>
</feature>
<dbReference type="Gene3D" id="3.30.450.40">
    <property type="match status" value="2"/>
</dbReference>
<dbReference type="WBParaSite" id="nRc.2.0.1.t14252-RA">
    <property type="protein sequence ID" value="nRc.2.0.1.t14252-RA"/>
    <property type="gene ID" value="nRc.2.0.1.g14252"/>
</dbReference>
<dbReference type="PANTHER" id="PTHR43155:SF2">
    <property type="entry name" value="CYCLIC DI-GMP PHOSPHODIESTERASE PA4108"/>
    <property type="match status" value="1"/>
</dbReference>
<protein>
    <submittedName>
        <fullName evidence="4">GAF domain-containing protein</fullName>
    </submittedName>
</protein>
<accession>A0A915IJ91</accession>
<evidence type="ECO:0000259" key="2">
    <source>
        <dbReference type="SMART" id="SM00065"/>
    </source>
</evidence>
<feature type="region of interest" description="Disordered" evidence="1">
    <location>
        <begin position="1"/>
        <end position="22"/>
    </location>
</feature>
<reference evidence="4" key="1">
    <citation type="submission" date="2022-11" db="UniProtKB">
        <authorList>
            <consortium name="WormBaseParasite"/>
        </authorList>
    </citation>
    <scope>IDENTIFICATION</scope>
</reference>
<feature type="domain" description="GAF" evidence="2">
    <location>
        <begin position="119"/>
        <end position="269"/>
    </location>
</feature>
<sequence length="452" mass="51213">MSNDPKRHSSSGRQKSNFINQRQISVTDLTPNLVTSFLKQNPQFLENYVVGPSVSKETFQRWSARRQLRDGYGNRNNNHFNRGAASPLPKTSDEWAAESHAIKRKQLLDLSTNMDHSGNRNYLLHELMSACVQAIRADGGHLYLFDSSNEEIYFYDSDTVGEPQPSRRYKPATGLTVAAYVARTLESVRTPDIFKDSRFPEALGVTGIACQSVLCHPIIDTSGVFHGVFELYRLKSNHPFSDKEHEVLSLMILWGCLGIYFSQNFAQKLVDADRASLFLVDQKSNELYARIFDVGTYGSEAESLEQNKQKEIRFPMDRGIGGFVASSGHVLNIEDAYTDDRFNREIDLKTGYTTKTILCMPIFNRGSVIGIVQMVNKRLGAFTKQDEEAFETFAVYCGLALHYAKLYDKIRRSEQKYKVAIEVLTYHSVCTKDEFNKLKVKPLPESVADLDS</sequence>
<dbReference type="InterPro" id="IPR029016">
    <property type="entry name" value="GAF-like_dom_sf"/>
</dbReference>
<organism evidence="3 4">
    <name type="scientific">Romanomermis culicivorax</name>
    <name type="common">Nematode worm</name>
    <dbReference type="NCBI Taxonomy" id="13658"/>
    <lineage>
        <taxon>Eukaryota</taxon>
        <taxon>Metazoa</taxon>
        <taxon>Ecdysozoa</taxon>
        <taxon>Nematoda</taxon>
        <taxon>Enoplea</taxon>
        <taxon>Dorylaimia</taxon>
        <taxon>Mermithida</taxon>
        <taxon>Mermithoidea</taxon>
        <taxon>Mermithidae</taxon>
        <taxon>Romanomermis</taxon>
    </lineage>
</organism>
<evidence type="ECO:0000256" key="1">
    <source>
        <dbReference type="SAM" id="MobiDB-lite"/>
    </source>
</evidence>